<dbReference type="AlphaFoldDB" id="A0A8E2B1S8"/>
<accession>A0A8E2B1S8</accession>
<dbReference type="GO" id="GO:0007166">
    <property type="term" value="P:cell surface receptor signaling pathway"/>
    <property type="evidence" value="ECO:0007669"/>
    <property type="project" value="InterPro"/>
</dbReference>
<protein>
    <submittedName>
        <fullName evidence="1">Uncharacterized protein</fullName>
    </submittedName>
</protein>
<proteinExistence type="predicted"/>
<dbReference type="Gene3D" id="1.20.930.20">
    <property type="entry name" value="Adaptor protein Cbl, N-terminal domain"/>
    <property type="match status" value="1"/>
</dbReference>
<gene>
    <name evidence="1" type="ORF">OBBRIDRAFT_832826</name>
</gene>
<organism evidence="1 2">
    <name type="scientific">Obba rivulosa</name>
    <dbReference type="NCBI Taxonomy" id="1052685"/>
    <lineage>
        <taxon>Eukaryota</taxon>
        <taxon>Fungi</taxon>
        <taxon>Dikarya</taxon>
        <taxon>Basidiomycota</taxon>
        <taxon>Agaricomycotina</taxon>
        <taxon>Agaricomycetes</taxon>
        <taxon>Polyporales</taxon>
        <taxon>Gelatoporiaceae</taxon>
        <taxon>Obba</taxon>
    </lineage>
</organism>
<sequence length="138" mass="15466">MPTMLRRADALEHIYSGLEMMSNVADAINLPLVKPIISSILGIVEIVKQIRGDKQRCGRLINRAYDFARGIQEAITVDVNVDASESQLAVELLRILTVVSDIHADLDKWSKEKTWKRFLSCATLSQQLDDHFDALDSA</sequence>
<dbReference type="InterPro" id="IPR059179">
    <property type="entry name" value="MLKL-like_MCAfunc"/>
</dbReference>
<evidence type="ECO:0000313" key="1">
    <source>
        <dbReference type="EMBL" id="OCH93169.1"/>
    </source>
</evidence>
<dbReference type="CDD" id="cd21037">
    <property type="entry name" value="MLKL_NTD"/>
    <property type="match status" value="1"/>
</dbReference>
<evidence type="ECO:0000313" key="2">
    <source>
        <dbReference type="Proteomes" id="UP000250043"/>
    </source>
</evidence>
<dbReference type="OrthoDB" id="2795723at2759"/>
<dbReference type="InterPro" id="IPR036537">
    <property type="entry name" value="Adaptor_Cbl_N_dom_sf"/>
</dbReference>
<name>A0A8E2B1S8_9APHY</name>
<reference evidence="1 2" key="1">
    <citation type="submission" date="2016-07" db="EMBL/GenBank/DDBJ databases">
        <title>Draft genome of the white-rot fungus Obba rivulosa 3A-2.</title>
        <authorList>
            <consortium name="DOE Joint Genome Institute"/>
            <person name="Miettinen O."/>
            <person name="Riley R."/>
            <person name="Acob R."/>
            <person name="Barry K."/>
            <person name="Cullen D."/>
            <person name="De Vries R."/>
            <person name="Hainaut M."/>
            <person name="Hatakka A."/>
            <person name="Henrissat B."/>
            <person name="Hilden K."/>
            <person name="Kuo R."/>
            <person name="Labutti K."/>
            <person name="Lipzen A."/>
            <person name="Makela M.R."/>
            <person name="Sandor L."/>
            <person name="Spatafora J.W."/>
            <person name="Grigoriev I.V."/>
            <person name="Hibbett D.S."/>
        </authorList>
    </citation>
    <scope>NUCLEOTIDE SEQUENCE [LARGE SCALE GENOMIC DNA]</scope>
    <source>
        <strain evidence="1 2">3A-2</strain>
    </source>
</reference>
<keyword evidence="2" id="KW-1185">Reference proteome</keyword>
<dbReference type="EMBL" id="KV722358">
    <property type="protein sequence ID" value="OCH93169.1"/>
    <property type="molecule type" value="Genomic_DNA"/>
</dbReference>
<dbReference type="Proteomes" id="UP000250043">
    <property type="component" value="Unassembled WGS sequence"/>
</dbReference>